<organism evidence="1 2">
    <name type="scientific">Janibacter alkaliphilus</name>
    <dbReference type="NCBI Taxonomy" id="1069963"/>
    <lineage>
        <taxon>Bacteria</taxon>
        <taxon>Bacillati</taxon>
        <taxon>Actinomycetota</taxon>
        <taxon>Actinomycetes</taxon>
        <taxon>Micrococcales</taxon>
        <taxon>Intrasporangiaceae</taxon>
        <taxon>Janibacter</taxon>
    </lineage>
</organism>
<protein>
    <submittedName>
        <fullName evidence="1">Uncharacterized protein</fullName>
    </submittedName>
</protein>
<evidence type="ECO:0000313" key="1">
    <source>
        <dbReference type="EMBL" id="NYG36617.1"/>
    </source>
</evidence>
<dbReference type="AlphaFoldDB" id="A0A852X2B4"/>
<proteinExistence type="predicted"/>
<name>A0A852X2B4_9MICO</name>
<dbReference type="EMBL" id="JACBZX010000001">
    <property type="protein sequence ID" value="NYG36617.1"/>
    <property type="molecule type" value="Genomic_DNA"/>
</dbReference>
<keyword evidence="2" id="KW-1185">Reference proteome</keyword>
<sequence length="151" mass="15899">MSGIDEDVARFLEWCENSSPCATRVVSDRTRILDLSGQMSLAVAEQGQVGVPASFTSSLVSATRPVARSCRGKIEGSLAFSRVRTSVTFAAQAIYQRGRLSVGSYLVLTEPFRVAGFDFEDGWGVGPGAEGVVTAAGAGGVEREVTDECEG</sequence>
<evidence type="ECO:0000313" key="2">
    <source>
        <dbReference type="Proteomes" id="UP000592181"/>
    </source>
</evidence>
<gene>
    <name evidence="1" type="ORF">BJY28_001086</name>
</gene>
<dbReference type="RefSeq" id="WP_179462090.1">
    <property type="nucleotide sequence ID" value="NZ_JACBZX010000001.1"/>
</dbReference>
<dbReference type="Proteomes" id="UP000592181">
    <property type="component" value="Unassembled WGS sequence"/>
</dbReference>
<reference evidence="1 2" key="1">
    <citation type="submission" date="2020-07" db="EMBL/GenBank/DDBJ databases">
        <title>Sequencing the genomes of 1000 actinobacteria strains.</title>
        <authorList>
            <person name="Klenk H.-P."/>
        </authorList>
    </citation>
    <scope>NUCLEOTIDE SEQUENCE [LARGE SCALE GENOMIC DNA]</scope>
    <source>
        <strain evidence="1 2">DSM 24723</strain>
    </source>
</reference>
<comment type="caution">
    <text evidence="1">The sequence shown here is derived from an EMBL/GenBank/DDBJ whole genome shotgun (WGS) entry which is preliminary data.</text>
</comment>
<accession>A0A852X2B4</accession>